<feature type="chain" id="PRO_5021245364" evidence="1">
    <location>
        <begin position="19"/>
        <end position="104"/>
    </location>
</feature>
<comment type="caution">
    <text evidence="2">The sequence shown here is derived from an EMBL/GenBank/DDBJ whole genome shotgun (WGS) entry which is preliminary data.</text>
</comment>
<accession>A0A4Y2NFY7</accession>
<reference evidence="2 3" key="1">
    <citation type="journal article" date="2019" name="Sci. Rep.">
        <title>Orb-weaving spider Araneus ventricosus genome elucidates the spidroin gene catalogue.</title>
        <authorList>
            <person name="Kono N."/>
            <person name="Nakamura H."/>
            <person name="Ohtoshi R."/>
            <person name="Moran D.A.P."/>
            <person name="Shinohara A."/>
            <person name="Yoshida Y."/>
            <person name="Fujiwara M."/>
            <person name="Mori M."/>
            <person name="Tomita M."/>
            <person name="Arakawa K."/>
        </authorList>
    </citation>
    <scope>NUCLEOTIDE SEQUENCE [LARGE SCALE GENOMIC DNA]</scope>
</reference>
<dbReference type="AlphaFoldDB" id="A0A4Y2NFY7"/>
<protein>
    <submittedName>
        <fullName evidence="2">Uncharacterized protein</fullName>
    </submittedName>
</protein>
<evidence type="ECO:0000313" key="3">
    <source>
        <dbReference type="Proteomes" id="UP000499080"/>
    </source>
</evidence>
<evidence type="ECO:0000313" key="2">
    <source>
        <dbReference type="EMBL" id="GBN37812.1"/>
    </source>
</evidence>
<dbReference type="Proteomes" id="UP000499080">
    <property type="component" value="Unassembled WGS sequence"/>
</dbReference>
<proteinExistence type="predicted"/>
<dbReference type="EMBL" id="BGPR01009072">
    <property type="protein sequence ID" value="GBN37812.1"/>
    <property type="molecule type" value="Genomic_DNA"/>
</dbReference>
<keyword evidence="1" id="KW-0732">Signal</keyword>
<gene>
    <name evidence="2" type="ORF">AVEN_146425_1</name>
</gene>
<sequence>MQTIFLFFLLISKHGASSSSMPGRNAGRLRFMWGERVGGVEIDQDIPHNTGEYSTEEVLSFRSDALCGHRFPEKQQDARDRVKPDFLPISKPLDKQMQRQGIYV</sequence>
<name>A0A4Y2NFY7_ARAVE</name>
<feature type="signal peptide" evidence="1">
    <location>
        <begin position="1"/>
        <end position="18"/>
    </location>
</feature>
<organism evidence="2 3">
    <name type="scientific">Araneus ventricosus</name>
    <name type="common">Orbweaver spider</name>
    <name type="synonym">Epeira ventricosa</name>
    <dbReference type="NCBI Taxonomy" id="182803"/>
    <lineage>
        <taxon>Eukaryota</taxon>
        <taxon>Metazoa</taxon>
        <taxon>Ecdysozoa</taxon>
        <taxon>Arthropoda</taxon>
        <taxon>Chelicerata</taxon>
        <taxon>Arachnida</taxon>
        <taxon>Araneae</taxon>
        <taxon>Araneomorphae</taxon>
        <taxon>Entelegynae</taxon>
        <taxon>Araneoidea</taxon>
        <taxon>Araneidae</taxon>
        <taxon>Araneus</taxon>
    </lineage>
</organism>
<evidence type="ECO:0000256" key="1">
    <source>
        <dbReference type="SAM" id="SignalP"/>
    </source>
</evidence>
<keyword evidence="3" id="KW-1185">Reference proteome</keyword>